<dbReference type="AlphaFoldDB" id="A0A7X0SM77"/>
<evidence type="ECO:0000313" key="3">
    <source>
        <dbReference type="EMBL" id="MBB6732587.1"/>
    </source>
</evidence>
<proteinExistence type="inferred from homology"/>
<gene>
    <name evidence="3" type="ORF">H7C18_16820</name>
</gene>
<name>A0A7X0SM77_9BACL</name>
<comment type="caution">
    <text evidence="3">The sequence shown here is derived from an EMBL/GenBank/DDBJ whole genome shotgun (WGS) entry which is preliminary data.</text>
</comment>
<evidence type="ECO:0000256" key="1">
    <source>
        <dbReference type="ARBA" id="ARBA00006739"/>
    </source>
</evidence>
<dbReference type="SUPFAM" id="SSF53448">
    <property type="entry name" value="Nucleotide-diphospho-sugar transferases"/>
    <property type="match status" value="1"/>
</dbReference>
<dbReference type="PANTHER" id="PTHR22916">
    <property type="entry name" value="GLYCOSYLTRANSFERASE"/>
    <property type="match status" value="1"/>
</dbReference>
<dbReference type="RefSeq" id="WP_185130256.1">
    <property type="nucleotide sequence ID" value="NZ_JACJVO010000021.1"/>
</dbReference>
<evidence type="ECO:0000259" key="2">
    <source>
        <dbReference type="Pfam" id="PF00535"/>
    </source>
</evidence>
<dbReference type="GO" id="GO:0016758">
    <property type="term" value="F:hexosyltransferase activity"/>
    <property type="evidence" value="ECO:0007669"/>
    <property type="project" value="UniProtKB-ARBA"/>
</dbReference>
<feature type="domain" description="Glycosyltransferase 2-like" evidence="2">
    <location>
        <begin position="8"/>
        <end position="158"/>
    </location>
</feature>
<sequence>MSDQPLVSIVIPFYNCPFIDQAVASALQQTYSPIEIIVVDDGSTLHQEKLKPFLSRIHYLGKSNGGTASALNYGIRMAAGEYIAWLSSDDCFYPHKVATQVQYMRERQALISCTDFNLIGPFNELMMPSLAVKFPSVRAFFSAMYTFCPVNGCTVMMHRSLPERVGYFNEALSCTQDYEYWLRVFLANVDFHYINETLTAYRWHEGMGTRQRKAVVDREFSRVRDHYAPQMNSFLQAMP</sequence>
<dbReference type="InterPro" id="IPR001173">
    <property type="entry name" value="Glyco_trans_2-like"/>
</dbReference>
<protein>
    <submittedName>
        <fullName evidence="3">Glycosyltransferase</fullName>
    </submittedName>
</protein>
<reference evidence="3 4" key="1">
    <citation type="submission" date="2020-08" db="EMBL/GenBank/DDBJ databases">
        <title>Cohnella phylogeny.</title>
        <authorList>
            <person name="Dunlap C."/>
        </authorList>
    </citation>
    <scope>NUCLEOTIDE SEQUENCE [LARGE SCALE GENOMIC DNA]</scope>
    <source>
        <strain evidence="3 4">CBP 2801</strain>
    </source>
</reference>
<evidence type="ECO:0000313" key="4">
    <source>
        <dbReference type="Proteomes" id="UP000564644"/>
    </source>
</evidence>
<dbReference type="Gene3D" id="3.90.550.10">
    <property type="entry name" value="Spore Coat Polysaccharide Biosynthesis Protein SpsA, Chain A"/>
    <property type="match status" value="1"/>
</dbReference>
<comment type="similarity">
    <text evidence="1">Belongs to the glycosyltransferase 2 family.</text>
</comment>
<accession>A0A7X0SM77</accession>
<organism evidence="3 4">
    <name type="scientific">Cohnella zeiphila</name>
    <dbReference type="NCBI Taxonomy" id="2761120"/>
    <lineage>
        <taxon>Bacteria</taxon>
        <taxon>Bacillati</taxon>
        <taxon>Bacillota</taxon>
        <taxon>Bacilli</taxon>
        <taxon>Bacillales</taxon>
        <taxon>Paenibacillaceae</taxon>
        <taxon>Cohnella</taxon>
    </lineage>
</organism>
<keyword evidence="3" id="KW-0808">Transferase</keyword>
<dbReference type="Pfam" id="PF00535">
    <property type="entry name" value="Glycos_transf_2"/>
    <property type="match status" value="1"/>
</dbReference>
<dbReference type="InterPro" id="IPR029044">
    <property type="entry name" value="Nucleotide-diphossugar_trans"/>
</dbReference>
<dbReference type="EMBL" id="JACJVO010000021">
    <property type="protein sequence ID" value="MBB6732587.1"/>
    <property type="molecule type" value="Genomic_DNA"/>
</dbReference>
<dbReference type="PANTHER" id="PTHR22916:SF3">
    <property type="entry name" value="UDP-GLCNAC:BETAGAL BETA-1,3-N-ACETYLGLUCOSAMINYLTRANSFERASE-LIKE PROTEIN 1"/>
    <property type="match status" value="1"/>
</dbReference>
<dbReference type="Proteomes" id="UP000564644">
    <property type="component" value="Unassembled WGS sequence"/>
</dbReference>
<keyword evidence="4" id="KW-1185">Reference proteome</keyword>